<sequence length="330" mass="36600">MESSEGQLALIKVWADGTNFEVDSTRSPKANFAGLAKAQGWVGGDAKWRWHWEACFKELYLFGRQDVSATPATPAATADLVLRSRRRLSNTSDKSVASGDSDFSFISAAPSIQSLDSNGSILGGIVLGLESVSLETDKDKSPAITTETQHPRAPAILTLSAQASAQGAVAGAHTGAKEDPRSPPNASPFWYQHPGFEPDPRAPFKHELGRLCKHIGAHSKKEKKDLQTEALTAEIRYHYGAHMSRLDRWQELCEEVGIEKIPTSISQCQKVLKPIFVNLFNLVDHRRNPELKVLRFQSYSEFNKFTRNGHEFPRNCAKQEGFIKVLLKKM</sequence>
<dbReference type="Proteomes" id="UP000758155">
    <property type="component" value="Unassembled WGS sequence"/>
</dbReference>
<keyword evidence="2" id="KW-1185">Reference proteome</keyword>
<evidence type="ECO:0000313" key="1">
    <source>
        <dbReference type="EMBL" id="KAF3036463.1"/>
    </source>
</evidence>
<evidence type="ECO:0000313" key="2">
    <source>
        <dbReference type="Proteomes" id="UP000758155"/>
    </source>
</evidence>
<comment type="caution">
    <text evidence="1">The sequence shown here is derived from an EMBL/GenBank/DDBJ whole genome shotgun (WGS) entry which is preliminary data.</text>
</comment>
<gene>
    <name evidence="1" type="ORF">E8E12_006194</name>
</gene>
<dbReference type="AlphaFoldDB" id="A0A9P4WMN4"/>
<name>A0A9P4WMN4_9PLEO</name>
<accession>A0A9P4WMN4</accession>
<proteinExistence type="predicted"/>
<protein>
    <submittedName>
        <fullName evidence="1">Uncharacterized protein</fullName>
    </submittedName>
</protein>
<dbReference type="PANTHER" id="PTHR38846">
    <property type="entry name" value="C3H1-TYPE DOMAIN-CONTAINING PROTEIN"/>
    <property type="match status" value="1"/>
</dbReference>
<organism evidence="1 2">
    <name type="scientific">Didymella heteroderae</name>
    <dbReference type="NCBI Taxonomy" id="1769908"/>
    <lineage>
        <taxon>Eukaryota</taxon>
        <taxon>Fungi</taxon>
        <taxon>Dikarya</taxon>
        <taxon>Ascomycota</taxon>
        <taxon>Pezizomycotina</taxon>
        <taxon>Dothideomycetes</taxon>
        <taxon>Pleosporomycetidae</taxon>
        <taxon>Pleosporales</taxon>
        <taxon>Pleosporineae</taxon>
        <taxon>Didymellaceae</taxon>
        <taxon>Didymella</taxon>
    </lineage>
</organism>
<reference evidence="1" key="1">
    <citation type="submission" date="2019-04" db="EMBL/GenBank/DDBJ databases">
        <title>Sequencing of skin fungus with MAO and IRED activity.</title>
        <authorList>
            <person name="Marsaioli A.J."/>
            <person name="Bonatto J.M.C."/>
            <person name="Reis Junior O."/>
        </authorList>
    </citation>
    <scope>NUCLEOTIDE SEQUENCE</scope>
    <source>
        <strain evidence="1">28M1</strain>
    </source>
</reference>
<dbReference type="PANTHER" id="PTHR38846:SF1">
    <property type="entry name" value="C3H1-TYPE DOMAIN-CONTAINING PROTEIN"/>
    <property type="match status" value="1"/>
</dbReference>
<dbReference type="OrthoDB" id="6105938at2759"/>
<dbReference type="EMBL" id="SWKV01000050">
    <property type="protein sequence ID" value="KAF3036463.1"/>
    <property type="molecule type" value="Genomic_DNA"/>
</dbReference>